<feature type="compositionally biased region" description="Polar residues" evidence="1">
    <location>
        <begin position="113"/>
        <end position="123"/>
    </location>
</feature>
<evidence type="ECO:0000256" key="1">
    <source>
        <dbReference type="SAM" id="MobiDB-lite"/>
    </source>
</evidence>
<accession>A0AAX3B9E5</accession>
<reference evidence="2 3" key="1">
    <citation type="submission" date="2022-05" db="EMBL/GenBank/DDBJ databases">
        <title>'Parthenium hysterophorus' phyllody phytoplasma strain PR34.</title>
        <authorList>
            <person name="Kirdat K."/>
            <person name="Tiwarekar B."/>
            <person name="Yadav A."/>
        </authorList>
    </citation>
    <scope>NUCLEOTIDE SEQUENCE [LARGE SCALE GENOMIC DNA]</scope>
    <source>
        <strain evidence="2 3">PR34</strain>
    </source>
</reference>
<proteinExistence type="predicted"/>
<gene>
    <name evidence="2" type="ORF">H7686_0000280</name>
</gene>
<evidence type="ECO:0000313" key="3">
    <source>
        <dbReference type="Proteomes" id="UP000769022"/>
    </source>
</evidence>
<feature type="region of interest" description="Disordered" evidence="1">
    <location>
        <begin position="91"/>
        <end position="123"/>
    </location>
</feature>
<evidence type="ECO:0008006" key="4">
    <source>
        <dbReference type="Google" id="ProtNLM"/>
    </source>
</evidence>
<dbReference type="KEGG" id="pphy:H7686_0000280"/>
<sequence>MSTTVSPETKLSRTRDKIQYCSTNGYSLKRELQQGMNNFYNTLTAFNKIAANKGAVTPGIDNETINGINLNKLKRYHQEYVNNGYNPKPVKRILIPSDNKNIRPPRFTDHQRSANTKMPQKNS</sequence>
<dbReference type="AlphaFoldDB" id="A0AAX3B9E5"/>
<keyword evidence="3" id="KW-1185">Reference proteome</keyword>
<dbReference type="Proteomes" id="UP000769022">
    <property type="component" value="Chromosome"/>
</dbReference>
<evidence type="ECO:0000313" key="2">
    <source>
        <dbReference type="EMBL" id="UQV27269.1"/>
    </source>
</evidence>
<organism evidence="2 3">
    <name type="scientific">Candidatus Phytoplasma asiaticum</name>
    <dbReference type="NCBI Taxonomy" id="2763338"/>
    <lineage>
        <taxon>Bacteria</taxon>
        <taxon>Bacillati</taxon>
        <taxon>Mycoplasmatota</taxon>
        <taxon>Mollicutes</taxon>
        <taxon>Acholeplasmatales</taxon>
        <taxon>Acholeplasmataceae</taxon>
        <taxon>Candidatus Phytoplasma</taxon>
        <taxon>16SrII (Peanut WB group)</taxon>
    </lineage>
</organism>
<name>A0AAX3B9E5_9MOLU</name>
<dbReference type="RefSeq" id="WP_249175841.1">
    <property type="nucleotide sequence ID" value="NZ_JACRYS020000005.1"/>
</dbReference>
<dbReference type="EMBL" id="CP097206">
    <property type="protein sequence ID" value="UQV27269.1"/>
    <property type="molecule type" value="Genomic_DNA"/>
</dbReference>
<protein>
    <recommendedName>
        <fullName evidence="4">Group II intron reverse transcriptase/maturase</fullName>
    </recommendedName>
</protein>